<accession>A0A2U1MRR2</accession>
<reference evidence="2 3" key="1">
    <citation type="journal article" date="2018" name="Mol. Plant">
        <title>The genome of Artemisia annua provides insight into the evolution of Asteraceae family and artemisinin biosynthesis.</title>
        <authorList>
            <person name="Shen Q."/>
            <person name="Zhang L."/>
            <person name="Liao Z."/>
            <person name="Wang S."/>
            <person name="Yan T."/>
            <person name="Shi P."/>
            <person name="Liu M."/>
            <person name="Fu X."/>
            <person name="Pan Q."/>
            <person name="Wang Y."/>
            <person name="Lv Z."/>
            <person name="Lu X."/>
            <person name="Zhang F."/>
            <person name="Jiang W."/>
            <person name="Ma Y."/>
            <person name="Chen M."/>
            <person name="Hao X."/>
            <person name="Li L."/>
            <person name="Tang Y."/>
            <person name="Lv G."/>
            <person name="Zhou Y."/>
            <person name="Sun X."/>
            <person name="Brodelius P.E."/>
            <person name="Rose J.K.C."/>
            <person name="Tang K."/>
        </authorList>
    </citation>
    <scope>NUCLEOTIDE SEQUENCE [LARGE SCALE GENOMIC DNA]</scope>
    <source>
        <strain evidence="3">cv. Huhao1</strain>
        <tissue evidence="2">Leaf</tissue>
    </source>
</reference>
<comment type="caution">
    <text evidence="2">The sequence shown here is derived from an EMBL/GenBank/DDBJ whole genome shotgun (WGS) entry which is preliminary data.</text>
</comment>
<protein>
    <submittedName>
        <fullName evidence="2">Histone deacetylase 14</fullName>
    </submittedName>
</protein>
<keyword evidence="3" id="KW-1185">Reference proteome</keyword>
<sequence length="152" mass="17185">MDVFTCTSVGTFARLAKQKPIRKVVYCAVPALSHDHDDPEQNTWDQECSDRVTYILSGLKKAKLTPKFRESEIIQLKNIRSATMEEIQSVHSRSYVLSLMQLTREAKDKGVLLFEDTELSCAPSYVTGKFDIEPPSSEAIIFRKTESQPSNP</sequence>
<evidence type="ECO:0000256" key="1">
    <source>
        <dbReference type="ARBA" id="ARBA00022853"/>
    </source>
</evidence>
<proteinExistence type="predicted"/>
<dbReference type="Gene3D" id="3.40.800.20">
    <property type="entry name" value="Histone deacetylase domain"/>
    <property type="match status" value="1"/>
</dbReference>
<evidence type="ECO:0000313" key="3">
    <source>
        <dbReference type="Proteomes" id="UP000245207"/>
    </source>
</evidence>
<evidence type="ECO:0000313" key="2">
    <source>
        <dbReference type="EMBL" id="PWA63916.1"/>
    </source>
</evidence>
<keyword evidence="1" id="KW-0156">Chromatin regulator</keyword>
<gene>
    <name evidence="2" type="ORF">CTI12_AA348730</name>
</gene>
<dbReference type="Proteomes" id="UP000245207">
    <property type="component" value="Unassembled WGS sequence"/>
</dbReference>
<dbReference type="InterPro" id="IPR037138">
    <property type="entry name" value="His_deacetylse_dom_sf"/>
</dbReference>
<dbReference type="EMBL" id="PKPP01004530">
    <property type="protein sequence ID" value="PWA63916.1"/>
    <property type="molecule type" value="Genomic_DNA"/>
</dbReference>
<dbReference type="AlphaFoldDB" id="A0A2U1MRR2"/>
<dbReference type="GO" id="GO:0006325">
    <property type="term" value="P:chromatin organization"/>
    <property type="evidence" value="ECO:0007669"/>
    <property type="project" value="UniProtKB-KW"/>
</dbReference>
<organism evidence="2 3">
    <name type="scientific">Artemisia annua</name>
    <name type="common">Sweet wormwood</name>
    <dbReference type="NCBI Taxonomy" id="35608"/>
    <lineage>
        <taxon>Eukaryota</taxon>
        <taxon>Viridiplantae</taxon>
        <taxon>Streptophyta</taxon>
        <taxon>Embryophyta</taxon>
        <taxon>Tracheophyta</taxon>
        <taxon>Spermatophyta</taxon>
        <taxon>Magnoliopsida</taxon>
        <taxon>eudicotyledons</taxon>
        <taxon>Gunneridae</taxon>
        <taxon>Pentapetalae</taxon>
        <taxon>asterids</taxon>
        <taxon>campanulids</taxon>
        <taxon>Asterales</taxon>
        <taxon>Asteraceae</taxon>
        <taxon>Asteroideae</taxon>
        <taxon>Anthemideae</taxon>
        <taxon>Artemisiinae</taxon>
        <taxon>Artemisia</taxon>
    </lineage>
</organism>
<name>A0A2U1MRR2_ARTAN</name>
<dbReference type="OrthoDB" id="1741789at2759"/>
<dbReference type="STRING" id="35608.A0A2U1MRR2"/>